<sequence length="204" mass="22809">MDRKTEELRDIFMDVAGDDTVTESQEESRGSLTDRPDVDAALHDIVETLRDRYGFGTDLDDDELVELVQLVYDDVDDDAIASELDADVDAFEVFVARTDCHLVDDSDLPAEADLDDDSDPLTVLREAREDDLDAVADAFDVDERTARKYVLALDARERSRAANDRYRDAFDDVLTDAALSTNLDDAREDGLDEATEGMEVDVDF</sequence>
<dbReference type="RefSeq" id="WP_336349363.1">
    <property type="nucleotide sequence ID" value="NZ_JAZAQL010000001.1"/>
</dbReference>
<feature type="region of interest" description="Disordered" evidence="1">
    <location>
        <begin position="14"/>
        <end position="35"/>
    </location>
</feature>
<proteinExistence type="predicted"/>
<dbReference type="AlphaFoldDB" id="A0ABD5VGU4"/>
<name>A0ABD5VGU4_9EURY</name>
<feature type="region of interest" description="Disordered" evidence="1">
    <location>
        <begin position="185"/>
        <end position="204"/>
    </location>
</feature>
<protein>
    <submittedName>
        <fullName evidence="2">Conditioned medium-induced protein 4</fullName>
    </submittedName>
</protein>
<dbReference type="Proteomes" id="UP001596395">
    <property type="component" value="Unassembled WGS sequence"/>
</dbReference>
<evidence type="ECO:0000313" key="3">
    <source>
        <dbReference type="Proteomes" id="UP001596395"/>
    </source>
</evidence>
<keyword evidence="3" id="KW-1185">Reference proteome</keyword>
<accession>A0ABD5VGU4</accession>
<dbReference type="EMBL" id="JBHSXN010000001">
    <property type="protein sequence ID" value="MFC6952382.1"/>
    <property type="molecule type" value="Genomic_DNA"/>
</dbReference>
<evidence type="ECO:0000313" key="2">
    <source>
        <dbReference type="EMBL" id="MFC6952382.1"/>
    </source>
</evidence>
<reference evidence="2 3" key="1">
    <citation type="journal article" date="2019" name="Int. J. Syst. Evol. Microbiol.">
        <title>The Global Catalogue of Microorganisms (GCM) 10K type strain sequencing project: providing services to taxonomists for standard genome sequencing and annotation.</title>
        <authorList>
            <consortium name="The Broad Institute Genomics Platform"/>
            <consortium name="The Broad Institute Genome Sequencing Center for Infectious Disease"/>
            <person name="Wu L."/>
            <person name="Ma J."/>
        </authorList>
    </citation>
    <scope>NUCLEOTIDE SEQUENCE [LARGE SCALE GENOMIC DNA]</scope>
    <source>
        <strain evidence="2 3">GX26</strain>
    </source>
</reference>
<feature type="compositionally biased region" description="Basic and acidic residues" evidence="1">
    <location>
        <begin position="26"/>
        <end position="35"/>
    </location>
</feature>
<feature type="compositionally biased region" description="Acidic residues" evidence="1">
    <location>
        <begin position="16"/>
        <end position="25"/>
    </location>
</feature>
<comment type="caution">
    <text evidence="2">The sequence shown here is derived from an EMBL/GenBank/DDBJ whole genome shotgun (WGS) entry which is preliminary data.</text>
</comment>
<feature type="compositionally biased region" description="Acidic residues" evidence="1">
    <location>
        <begin position="190"/>
        <end position="204"/>
    </location>
</feature>
<evidence type="ECO:0000256" key="1">
    <source>
        <dbReference type="SAM" id="MobiDB-lite"/>
    </source>
</evidence>
<gene>
    <name evidence="2" type="ORF">ACFQGB_05865</name>
</gene>
<organism evidence="2 3">
    <name type="scientific">Halorubellus litoreus</name>
    <dbReference type="NCBI Taxonomy" id="755308"/>
    <lineage>
        <taxon>Archaea</taxon>
        <taxon>Methanobacteriati</taxon>
        <taxon>Methanobacteriota</taxon>
        <taxon>Stenosarchaea group</taxon>
        <taxon>Halobacteria</taxon>
        <taxon>Halobacteriales</taxon>
        <taxon>Halorubellaceae</taxon>
        <taxon>Halorubellus</taxon>
    </lineage>
</organism>